<sequence length="253" mass="29623">MNRKILFLFLFQVTVLKSYAQLQTYYHKIESVSNNEKSATRLFQRIDSIKQTRQPHDSKVTTYFNRDVDFGYKHQRINVIFNGSNRYYVNLLTMGDSILISSVCYDNSFFGDPLYDKLNKRENHPKIDTTKVLQYLKRRNDFYKSSKNIEDLVKELNLYKMYAFYCGDASPKTKMGEYIDELVKNRDIKKLKNLLFSFCCEEQAYGVAGIKTLQKKNVKIPVEIIRIASYVNDRKSELITCSGCIVGIISTDY</sequence>
<evidence type="ECO:0000313" key="1">
    <source>
        <dbReference type="EMBL" id="SDH64957.1"/>
    </source>
</evidence>
<evidence type="ECO:0000313" key="2">
    <source>
        <dbReference type="Proteomes" id="UP000199705"/>
    </source>
</evidence>
<dbReference type="Proteomes" id="UP000199705">
    <property type="component" value="Unassembled WGS sequence"/>
</dbReference>
<keyword evidence="2" id="KW-1185">Reference proteome</keyword>
<dbReference type="EMBL" id="FNCG01000011">
    <property type="protein sequence ID" value="SDH64957.1"/>
    <property type="molecule type" value="Genomic_DNA"/>
</dbReference>
<gene>
    <name evidence="1" type="ORF">SAMN05192573_111115</name>
</gene>
<dbReference type="STRING" id="551996.SAMN05192573_111115"/>
<reference evidence="2" key="1">
    <citation type="submission" date="2016-10" db="EMBL/GenBank/DDBJ databases">
        <authorList>
            <person name="Varghese N."/>
            <person name="Submissions S."/>
        </authorList>
    </citation>
    <scope>NUCLEOTIDE SEQUENCE [LARGE SCALE GENOMIC DNA]</scope>
    <source>
        <strain evidence="2">Gh-67</strain>
    </source>
</reference>
<proteinExistence type="predicted"/>
<accession>A0A1G8E4Z8</accession>
<dbReference type="RefSeq" id="WP_091171330.1">
    <property type="nucleotide sequence ID" value="NZ_FNCG01000011.1"/>
</dbReference>
<name>A0A1G8E4Z8_9SPHI</name>
<dbReference type="AlphaFoldDB" id="A0A1G8E4Z8"/>
<protein>
    <submittedName>
        <fullName evidence="1">Uncharacterized protein</fullName>
    </submittedName>
</protein>
<organism evidence="1 2">
    <name type="scientific">Mucilaginibacter gossypii</name>
    <dbReference type="NCBI Taxonomy" id="551996"/>
    <lineage>
        <taxon>Bacteria</taxon>
        <taxon>Pseudomonadati</taxon>
        <taxon>Bacteroidota</taxon>
        <taxon>Sphingobacteriia</taxon>
        <taxon>Sphingobacteriales</taxon>
        <taxon>Sphingobacteriaceae</taxon>
        <taxon>Mucilaginibacter</taxon>
    </lineage>
</organism>